<evidence type="ECO:0000256" key="1">
    <source>
        <dbReference type="SAM" id="Phobius"/>
    </source>
</evidence>
<evidence type="ECO:0000313" key="2">
    <source>
        <dbReference type="EMBL" id="CAG7657869.1"/>
    </source>
</evidence>
<feature type="transmembrane region" description="Helical" evidence="1">
    <location>
        <begin position="62"/>
        <end position="83"/>
    </location>
</feature>
<dbReference type="SUPFAM" id="SSF103473">
    <property type="entry name" value="MFS general substrate transporter"/>
    <property type="match status" value="1"/>
</dbReference>
<feature type="transmembrane region" description="Helical" evidence="1">
    <location>
        <begin position="29"/>
        <end position="50"/>
    </location>
</feature>
<gene>
    <name evidence="2" type="ORF">SBRY_90070</name>
</gene>
<keyword evidence="1" id="KW-0812">Transmembrane</keyword>
<organism evidence="2 3">
    <name type="scientific">Actinacidiphila bryophytorum</name>
    <dbReference type="NCBI Taxonomy" id="1436133"/>
    <lineage>
        <taxon>Bacteria</taxon>
        <taxon>Bacillati</taxon>
        <taxon>Actinomycetota</taxon>
        <taxon>Actinomycetes</taxon>
        <taxon>Kitasatosporales</taxon>
        <taxon>Streptomycetaceae</taxon>
        <taxon>Actinacidiphila</taxon>
    </lineage>
</organism>
<dbReference type="AlphaFoldDB" id="A0A9W4MH13"/>
<reference evidence="2" key="1">
    <citation type="submission" date="2021-06" db="EMBL/GenBank/DDBJ databases">
        <authorList>
            <person name="Arsene-Ploetze F."/>
        </authorList>
    </citation>
    <scope>NUCLEOTIDE SEQUENCE</scope>
    <source>
        <strain evidence="2">SBRY1</strain>
    </source>
</reference>
<keyword evidence="3" id="KW-1185">Reference proteome</keyword>
<dbReference type="InterPro" id="IPR036259">
    <property type="entry name" value="MFS_trans_sf"/>
</dbReference>
<proteinExistence type="predicted"/>
<evidence type="ECO:0000313" key="3">
    <source>
        <dbReference type="Proteomes" id="UP001153328"/>
    </source>
</evidence>
<accession>A0A9W4MH13</accession>
<dbReference type="EMBL" id="CAJVAX010000023">
    <property type="protein sequence ID" value="CAG7657869.1"/>
    <property type="molecule type" value="Genomic_DNA"/>
</dbReference>
<dbReference type="RefSeq" id="WP_240165933.1">
    <property type="nucleotide sequence ID" value="NZ_CAJVAX010000023.1"/>
</dbReference>
<name>A0A9W4MH13_9ACTN</name>
<keyword evidence="1" id="KW-1133">Transmembrane helix</keyword>
<evidence type="ECO:0008006" key="4">
    <source>
        <dbReference type="Google" id="ProtNLM"/>
    </source>
</evidence>
<dbReference type="Proteomes" id="UP001153328">
    <property type="component" value="Unassembled WGS sequence"/>
</dbReference>
<sequence>MFVAGLWAWALVLTPMAFTSDPVVMAVSWSGVGAVGTVVSVVNTLGRIAAAPPEALGRVVGLVSLVTDGAVPAGAVVGGYALGAWGARVTGWVVPVVLGVVAGVGAVALRGSGRRRGAEG</sequence>
<feature type="transmembrane region" description="Helical" evidence="1">
    <location>
        <begin position="89"/>
        <end position="109"/>
    </location>
</feature>
<keyword evidence="1" id="KW-0472">Membrane</keyword>
<comment type="caution">
    <text evidence="2">The sequence shown here is derived from an EMBL/GenBank/DDBJ whole genome shotgun (WGS) entry which is preliminary data.</text>
</comment>
<protein>
    <recommendedName>
        <fullName evidence="4">MFS transporter</fullName>
    </recommendedName>
</protein>